<sequence>MNIRVEKFIGDLQKAGQETGLTHEEKTSIKNNLTSLILGGEIQAVPLQPIIISTEPLEQKPAESTPKSTV</sequence>
<accession>A0A1F6MCA6</accession>
<comment type="caution">
    <text evidence="1">The sequence shown here is derived from an EMBL/GenBank/DDBJ whole genome shotgun (WGS) entry which is preliminary data.</text>
</comment>
<proteinExistence type="predicted"/>
<evidence type="ECO:0000313" key="1">
    <source>
        <dbReference type="EMBL" id="OGH69188.1"/>
    </source>
</evidence>
<gene>
    <name evidence="1" type="ORF">A2754_01545</name>
</gene>
<dbReference type="AlphaFoldDB" id="A0A1F6MCA6"/>
<dbReference type="EMBL" id="MFPU01000059">
    <property type="protein sequence ID" value="OGH69188.1"/>
    <property type="molecule type" value="Genomic_DNA"/>
</dbReference>
<name>A0A1F6MCA6_9BACT</name>
<dbReference type="Proteomes" id="UP000177953">
    <property type="component" value="Unassembled WGS sequence"/>
</dbReference>
<reference evidence="1 2" key="1">
    <citation type="journal article" date="2016" name="Nat. Commun.">
        <title>Thousands of microbial genomes shed light on interconnected biogeochemical processes in an aquifer system.</title>
        <authorList>
            <person name="Anantharaman K."/>
            <person name="Brown C.T."/>
            <person name="Hug L.A."/>
            <person name="Sharon I."/>
            <person name="Castelle C.J."/>
            <person name="Probst A.J."/>
            <person name="Thomas B.C."/>
            <person name="Singh A."/>
            <person name="Wilkins M.J."/>
            <person name="Karaoz U."/>
            <person name="Brodie E.L."/>
            <person name="Williams K.H."/>
            <person name="Hubbard S.S."/>
            <person name="Banfield J.F."/>
        </authorList>
    </citation>
    <scope>NUCLEOTIDE SEQUENCE [LARGE SCALE GENOMIC DNA]</scope>
</reference>
<organism evidence="1 2">
    <name type="scientific">Candidatus Magasanikbacteria bacterium RIFCSPHIGHO2_01_FULL_47_8</name>
    <dbReference type="NCBI Taxonomy" id="1798673"/>
    <lineage>
        <taxon>Bacteria</taxon>
        <taxon>Candidatus Magasanikiibacteriota</taxon>
    </lineage>
</organism>
<protein>
    <submittedName>
        <fullName evidence="1">Uncharacterized protein</fullName>
    </submittedName>
</protein>
<evidence type="ECO:0000313" key="2">
    <source>
        <dbReference type="Proteomes" id="UP000177953"/>
    </source>
</evidence>